<accession>A0A2J6TF46</accession>
<gene>
    <name evidence="2" type="ORF">K444DRAFT_662675</name>
</gene>
<dbReference type="EMBL" id="KZ613786">
    <property type="protein sequence ID" value="PMD61655.1"/>
    <property type="molecule type" value="Genomic_DNA"/>
</dbReference>
<evidence type="ECO:0000313" key="2">
    <source>
        <dbReference type="EMBL" id="PMD61655.1"/>
    </source>
</evidence>
<evidence type="ECO:0000259" key="1">
    <source>
        <dbReference type="Pfam" id="PF20150"/>
    </source>
</evidence>
<name>A0A2J6TF46_9HELO</name>
<dbReference type="InterPro" id="IPR045518">
    <property type="entry name" value="2EXR"/>
</dbReference>
<sequence>MKVLFPVNFLVYHKYEQHNNARQSEAHPLTEFHKFPLPLKLRRQIWNLAFANEDTPGRHIRVNAFRHIHEGKSVAPFYRYLEPNGIEREPLLQISVDRLFAEYSRPPHLRLSETCRDAFAASHDHYLKMESEEPSAWRKYSEYCCKLSLWPADLTTATSRLVIVSQTPESTATLIDFERDTLFLDIFTLALHGE</sequence>
<dbReference type="InParanoid" id="A0A2J6TF46"/>
<feature type="domain" description="2EXR" evidence="1">
    <location>
        <begin position="32"/>
        <end position="181"/>
    </location>
</feature>
<dbReference type="RefSeq" id="XP_024738559.1">
    <property type="nucleotide sequence ID" value="XM_024886730.1"/>
</dbReference>
<keyword evidence="3" id="KW-1185">Reference proteome</keyword>
<protein>
    <recommendedName>
        <fullName evidence="1">2EXR domain-containing protein</fullName>
    </recommendedName>
</protein>
<dbReference type="GeneID" id="36594807"/>
<organism evidence="2 3">
    <name type="scientific">Hyaloscypha bicolor E</name>
    <dbReference type="NCBI Taxonomy" id="1095630"/>
    <lineage>
        <taxon>Eukaryota</taxon>
        <taxon>Fungi</taxon>
        <taxon>Dikarya</taxon>
        <taxon>Ascomycota</taxon>
        <taxon>Pezizomycotina</taxon>
        <taxon>Leotiomycetes</taxon>
        <taxon>Helotiales</taxon>
        <taxon>Hyaloscyphaceae</taxon>
        <taxon>Hyaloscypha</taxon>
        <taxon>Hyaloscypha bicolor</taxon>
    </lineage>
</organism>
<reference evidence="2 3" key="1">
    <citation type="submission" date="2016-04" db="EMBL/GenBank/DDBJ databases">
        <title>A degradative enzymes factory behind the ericoid mycorrhizal symbiosis.</title>
        <authorList>
            <consortium name="DOE Joint Genome Institute"/>
            <person name="Martino E."/>
            <person name="Morin E."/>
            <person name="Grelet G."/>
            <person name="Kuo A."/>
            <person name="Kohler A."/>
            <person name="Daghino S."/>
            <person name="Barry K."/>
            <person name="Choi C."/>
            <person name="Cichocki N."/>
            <person name="Clum A."/>
            <person name="Copeland A."/>
            <person name="Hainaut M."/>
            <person name="Haridas S."/>
            <person name="Labutti K."/>
            <person name="Lindquist E."/>
            <person name="Lipzen A."/>
            <person name="Khouja H.-R."/>
            <person name="Murat C."/>
            <person name="Ohm R."/>
            <person name="Olson A."/>
            <person name="Spatafora J."/>
            <person name="Veneault-Fourrey C."/>
            <person name="Henrissat B."/>
            <person name="Grigoriev I."/>
            <person name="Martin F."/>
            <person name="Perotto S."/>
        </authorList>
    </citation>
    <scope>NUCLEOTIDE SEQUENCE [LARGE SCALE GENOMIC DNA]</scope>
    <source>
        <strain evidence="2 3">E</strain>
    </source>
</reference>
<dbReference type="Pfam" id="PF20150">
    <property type="entry name" value="2EXR"/>
    <property type="match status" value="1"/>
</dbReference>
<evidence type="ECO:0000313" key="3">
    <source>
        <dbReference type="Proteomes" id="UP000235371"/>
    </source>
</evidence>
<proteinExistence type="predicted"/>
<dbReference type="Proteomes" id="UP000235371">
    <property type="component" value="Unassembled WGS sequence"/>
</dbReference>
<dbReference type="AlphaFoldDB" id="A0A2J6TF46"/>